<keyword evidence="7" id="KW-1185">Reference proteome</keyword>
<gene>
    <name evidence="6" type="ORF">BAQU_0290</name>
</gene>
<dbReference type="GO" id="GO:0042597">
    <property type="term" value="C:periplasmic space"/>
    <property type="evidence" value="ECO:0007669"/>
    <property type="project" value="UniProtKB-SubCell"/>
</dbReference>
<dbReference type="EMBL" id="MWXA01000002">
    <property type="protein sequence ID" value="OZG68472.1"/>
    <property type="molecule type" value="Genomic_DNA"/>
</dbReference>
<feature type="domain" description="SsuA/THI5-like" evidence="5">
    <location>
        <begin position="52"/>
        <end position="262"/>
    </location>
</feature>
<evidence type="ECO:0000256" key="2">
    <source>
        <dbReference type="ARBA" id="ARBA00010742"/>
    </source>
</evidence>
<evidence type="ECO:0000259" key="5">
    <source>
        <dbReference type="Pfam" id="PF09084"/>
    </source>
</evidence>
<dbReference type="OrthoDB" id="174578at2"/>
<dbReference type="GeneID" id="98294973"/>
<feature type="signal peptide" evidence="4">
    <location>
        <begin position="1"/>
        <end position="24"/>
    </location>
</feature>
<evidence type="ECO:0000256" key="1">
    <source>
        <dbReference type="ARBA" id="ARBA00004418"/>
    </source>
</evidence>
<evidence type="ECO:0000256" key="3">
    <source>
        <dbReference type="ARBA" id="ARBA00022729"/>
    </source>
</evidence>
<evidence type="ECO:0000256" key="4">
    <source>
        <dbReference type="SAM" id="SignalP"/>
    </source>
</evidence>
<dbReference type="RefSeq" id="WP_094692272.1">
    <property type="nucleotide sequence ID" value="NZ_JBDNSG010000025.1"/>
</dbReference>
<organism evidence="6 7">
    <name type="scientific">Bifidobacterium aquikefiri</name>
    <dbReference type="NCBI Taxonomy" id="1653207"/>
    <lineage>
        <taxon>Bacteria</taxon>
        <taxon>Bacillati</taxon>
        <taxon>Actinomycetota</taxon>
        <taxon>Actinomycetes</taxon>
        <taxon>Bifidobacteriales</taxon>
        <taxon>Bifidobacteriaceae</taxon>
        <taxon>Bifidobacterium</taxon>
    </lineage>
</organism>
<protein>
    <submittedName>
        <fullName evidence="6">ABC transporter substrate-binding protein</fullName>
    </submittedName>
</protein>
<dbReference type="PANTHER" id="PTHR30024:SF47">
    <property type="entry name" value="TAURINE-BINDING PERIPLASMIC PROTEIN"/>
    <property type="match status" value="1"/>
</dbReference>
<sequence>MKNWKISTVSFIAAAVLAVSGCGATGSGSSSSSESGLTTVTINQAVKTLSYLPLYVAQDKGYFKAEGIDIKLDTGGSGSAAFSAVLGGSADFSIQDPVFSPKSHMSGGDGVIVSAVMNAPAEYLVGKSSTSVVNNLKALEGKKVIVSPEPDSTWAFMTYLIKENNLKNVQLVNVSIGNELAAVAAGQADYAMVAEPNASKATMEQGLHEVYSFPEDSGWSPYAFSSLTTTKKYTQSHKKETQAVVNAFEKACQYIYAHPAEAVSIGQSEFPDMDASIVKHAVTHSIEMKSYPEHALVSEASWKNAMTIQAFIKNVDGLNTKNTSYATNVDPSFAKAAEKS</sequence>
<proteinExistence type="inferred from homology"/>
<comment type="similarity">
    <text evidence="2">Belongs to the bacterial solute-binding protein SsuA/TauA family.</text>
</comment>
<dbReference type="PANTHER" id="PTHR30024">
    <property type="entry name" value="ALIPHATIC SULFONATES-BINDING PROTEIN-RELATED"/>
    <property type="match status" value="1"/>
</dbReference>
<dbReference type="Pfam" id="PF09084">
    <property type="entry name" value="NMT1"/>
    <property type="match status" value="1"/>
</dbReference>
<feature type="chain" id="PRO_5038960091" evidence="4">
    <location>
        <begin position="25"/>
        <end position="340"/>
    </location>
</feature>
<reference evidence="6 7" key="1">
    <citation type="journal article" date="2017" name="BMC Genomics">
        <title>Comparative genomic and phylogenomic analyses of the Bifidobacteriaceae family.</title>
        <authorList>
            <person name="Lugli G.A."/>
            <person name="Milani C."/>
            <person name="Turroni F."/>
            <person name="Duranti S."/>
            <person name="Mancabelli L."/>
            <person name="Mangifesta M."/>
            <person name="Ferrario C."/>
            <person name="Modesto M."/>
            <person name="Mattarelli P."/>
            <person name="Jiri K."/>
            <person name="van Sinderen D."/>
            <person name="Ventura M."/>
        </authorList>
    </citation>
    <scope>NUCLEOTIDE SEQUENCE [LARGE SCALE GENOMIC DNA]</scope>
    <source>
        <strain evidence="6 7">LMG 28769</strain>
    </source>
</reference>
<dbReference type="Proteomes" id="UP000216451">
    <property type="component" value="Unassembled WGS sequence"/>
</dbReference>
<dbReference type="PROSITE" id="PS51257">
    <property type="entry name" value="PROKAR_LIPOPROTEIN"/>
    <property type="match status" value="1"/>
</dbReference>
<evidence type="ECO:0000313" key="6">
    <source>
        <dbReference type="EMBL" id="OZG68472.1"/>
    </source>
</evidence>
<name>A0A261GAL4_9BIFI</name>
<comment type="caution">
    <text evidence="6">The sequence shown here is derived from an EMBL/GenBank/DDBJ whole genome shotgun (WGS) entry which is preliminary data.</text>
</comment>
<dbReference type="InterPro" id="IPR015168">
    <property type="entry name" value="SsuA/THI5"/>
</dbReference>
<comment type="subcellular location">
    <subcellularLocation>
        <location evidence="1">Periplasm</location>
    </subcellularLocation>
</comment>
<dbReference type="Gene3D" id="3.40.190.10">
    <property type="entry name" value="Periplasmic binding protein-like II"/>
    <property type="match status" value="2"/>
</dbReference>
<evidence type="ECO:0000313" key="7">
    <source>
        <dbReference type="Proteomes" id="UP000216451"/>
    </source>
</evidence>
<accession>A0A261GAL4</accession>
<dbReference type="AlphaFoldDB" id="A0A261GAL4"/>
<keyword evidence="3 4" id="KW-0732">Signal</keyword>
<dbReference type="SUPFAM" id="SSF53850">
    <property type="entry name" value="Periplasmic binding protein-like II"/>
    <property type="match status" value="1"/>
</dbReference>